<organism evidence="1 2">
    <name type="scientific">Auriscalpium vulgare</name>
    <dbReference type="NCBI Taxonomy" id="40419"/>
    <lineage>
        <taxon>Eukaryota</taxon>
        <taxon>Fungi</taxon>
        <taxon>Dikarya</taxon>
        <taxon>Basidiomycota</taxon>
        <taxon>Agaricomycotina</taxon>
        <taxon>Agaricomycetes</taxon>
        <taxon>Russulales</taxon>
        <taxon>Auriscalpiaceae</taxon>
        <taxon>Auriscalpium</taxon>
    </lineage>
</organism>
<dbReference type="Proteomes" id="UP000814033">
    <property type="component" value="Unassembled WGS sequence"/>
</dbReference>
<evidence type="ECO:0000313" key="2">
    <source>
        <dbReference type="Proteomes" id="UP000814033"/>
    </source>
</evidence>
<proteinExistence type="predicted"/>
<evidence type="ECO:0000313" key="1">
    <source>
        <dbReference type="EMBL" id="KAI0042269.1"/>
    </source>
</evidence>
<reference evidence="1" key="2">
    <citation type="journal article" date="2022" name="New Phytol.">
        <title>Evolutionary transition to the ectomycorrhizal habit in the genomes of a hyperdiverse lineage of mushroom-forming fungi.</title>
        <authorList>
            <person name="Looney B."/>
            <person name="Miyauchi S."/>
            <person name="Morin E."/>
            <person name="Drula E."/>
            <person name="Courty P.E."/>
            <person name="Kohler A."/>
            <person name="Kuo A."/>
            <person name="LaButti K."/>
            <person name="Pangilinan J."/>
            <person name="Lipzen A."/>
            <person name="Riley R."/>
            <person name="Andreopoulos W."/>
            <person name="He G."/>
            <person name="Johnson J."/>
            <person name="Nolan M."/>
            <person name="Tritt A."/>
            <person name="Barry K.W."/>
            <person name="Grigoriev I.V."/>
            <person name="Nagy L.G."/>
            <person name="Hibbett D."/>
            <person name="Henrissat B."/>
            <person name="Matheny P.B."/>
            <person name="Labbe J."/>
            <person name="Martin F.M."/>
        </authorList>
    </citation>
    <scope>NUCLEOTIDE SEQUENCE</scope>
    <source>
        <strain evidence="1">FP105234-sp</strain>
    </source>
</reference>
<dbReference type="EMBL" id="MU276075">
    <property type="protein sequence ID" value="KAI0042269.1"/>
    <property type="molecule type" value="Genomic_DNA"/>
</dbReference>
<gene>
    <name evidence="1" type="ORF">FA95DRAFT_590339</name>
</gene>
<protein>
    <submittedName>
        <fullName evidence="1">Uncharacterized protein</fullName>
    </submittedName>
</protein>
<keyword evidence="2" id="KW-1185">Reference proteome</keyword>
<accession>A0ACB8REH0</accession>
<name>A0ACB8REH0_9AGAM</name>
<reference evidence="1" key="1">
    <citation type="submission" date="2021-02" db="EMBL/GenBank/DDBJ databases">
        <authorList>
            <consortium name="DOE Joint Genome Institute"/>
            <person name="Ahrendt S."/>
            <person name="Looney B.P."/>
            <person name="Miyauchi S."/>
            <person name="Morin E."/>
            <person name="Drula E."/>
            <person name="Courty P.E."/>
            <person name="Chicoki N."/>
            <person name="Fauchery L."/>
            <person name="Kohler A."/>
            <person name="Kuo A."/>
            <person name="Labutti K."/>
            <person name="Pangilinan J."/>
            <person name="Lipzen A."/>
            <person name="Riley R."/>
            <person name="Andreopoulos W."/>
            <person name="He G."/>
            <person name="Johnson J."/>
            <person name="Barry K.W."/>
            <person name="Grigoriev I.V."/>
            <person name="Nagy L."/>
            <person name="Hibbett D."/>
            <person name="Henrissat B."/>
            <person name="Matheny P.B."/>
            <person name="Labbe J."/>
            <person name="Martin F."/>
        </authorList>
    </citation>
    <scope>NUCLEOTIDE SEQUENCE</scope>
    <source>
        <strain evidence="1">FP105234-sp</strain>
    </source>
</reference>
<comment type="caution">
    <text evidence="1">The sequence shown here is derived from an EMBL/GenBank/DDBJ whole genome shotgun (WGS) entry which is preliminary data.</text>
</comment>
<sequence>MGLAPESEPSTPQGGCVYRLDLDTQKLWLTALIDLRDKIEGMLLGAADLREDDVGPLAEALYLFWILLKSRVVKEIFTMPFLAPVYMDLKPCSIAHSPAATEVYDWNPVLGVEDAAIHALRYLKRCCAHVAAAFTVVMHPALKKMLPIRVRLVSFPAPDPCLSAEALEHLNSVAAGLTSYPRENMEILVEAVQGRRDLGTLHPEALIIQLAATASQLEAPSTDRLPTCPSVGFEEVARALKSFFTSDGAVFVGTHEEICAPCLWLRQETRMHSIRMGSEQCAVVPWTLPPGVSLEVFRCLELKLLWICNHMGRISR</sequence>